<proteinExistence type="predicted"/>
<name>A0A6V8PIT5_9ACTN</name>
<dbReference type="Gene3D" id="1.50.10.10">
    <property type="match status" value="1"/>
</dbReference>
<accession>A0A6V8PIT5</accession>
<evidence type="ECO:0000313" key="1">
    <source>
        <dbReference type="EMBL" id="GFP32213.1"/>
    </source>
</evidence>
<dbReference type="InterPro" id="IPR012341">
    <property type="entry name" value="6hp_glycosidase-like_sf"/>
</dbReference>
<dbReference type="PANTHER" id="PTHR31047:SF0">
    <property type="entry name" value="MEIOTICALLY UP-REGULATED GENE 157 PROTEIN"/>
    <property type="match status" value="1"/>
</dbReference>
<gene>
    <name evidence="1" type="ORF">HKBW3S42_00518</name>
</gene>
<dbReference type="InterPro" id="IPR008313">
    <property type="entry name" value="GH125"/>
</dbReference>
<dbReference type="Pfam" id="PF06824">
    <property type="entry name" value="Glyco_hydro_125"/>
    <property type="match status" value="1"/>
</dbReference>
<dbReference type="InterPro" id="IPR008928">
    <property type="entry name" value="6-hairpin_glycosidase_sf"/>
</dbReference>
<dbReference type="PANTHER" id="PTHR31047">
    <property type="entry name" value="MEIOTICALLY UP-REGULATED GENE 157 PROTEIN"/>
    <property type="match status" value="1"/>
</dbReference>
<comment type="caution">
    <text evidence="1">The sequence shown here is derived from an EMBL/GenBank/DDBJ whole genome shotgun (WGS) entry which is preliminary data.</text>
</comment>
<organism evidence="1 2">
    <name type="scientific">Candidatus Hakubella thermalkaliphila</name>
    <dbReference type="NCBI Taxonomy" id="2754717"/>
    <lineage>
        <taxon>Bacteria</taxon>
        <taxon>Bacillati</taxon>
        <taxon>Actinomycetota</taxon>
        <taxon>Actinomycetota incertae sedis</taxon>
        <taxon>Candidatus Hakubellales</taxon>
        <taxon>Candidatus Hakubellaceae</taxon>
        <taxon>Candidatus Hakubella</taxon>
    </lineage>
</organism>
<dbReference type="Proteomes" id="UP000568877">
    <property type="component" value="Unassembled WGS sequence"/>
</dbReference>
<dbReference type="EMBL" id="BLSA01000044">
    <property type="protein sequence ID" value="GFP32213.1"/>
    <property type="molecule type" value="Genomic_DNA"/>
</dbReference>
<dbReference type="AlphaFoldDB" id="A0A6V8PIT5"/>
<evidence type="ECO:0000313" key="2">
    <source>
        <dbReference type="Proteomes" id="UP000568877"/>
    </source>
</evidence>
<sequence>MAKGLMTPAPTITKVPRYFPTGNLHISLPAILLDDGGVYRVGALHLGSNTLLEFCGLSEKEGQPLVRLFVEDAEKRQTLAGALRWERRNYWLPSFRFEGSGLNMVGTIFAPLGEKGFVYLLELTKEGPAEELTVGIEGWWHSLEATIFSSKEVEAKKVAWHDPWTGSVVFEARVGLPLMALGIQSSMDMELSLAEEGGVVHYRLDRRMSFGGGETIYMAFYFALGVDSDGARTTALHLRRRGWKALLEETVVWLEKKTVRVKDDHLERVLNENLFFNYFFAQGDCLDTDDLVLVTSRSPYYYISAAFWARDSFLWSFPALLIVDKNRARQALLVGLTRYLRHIGDHALYLNGTVLYPGFELDEVCAPLLALEHYLLVTKDSAILEYPRVREALSYLLSIIKARKHAEVDLYSTFLLPTDDPATYPFVTYDNVLVWKAFLILAEIWQLLGESSLAAKLRGQAEVVRRAVWEHCVTDGPQGPMFAWAVDLAGNVELQDEPPGSLTLLPYYGFCETGHPVYENTVRWIYSRANPYFFQGHFLGVGSAHFPYPSTFDLCNSFLSGRGKEVLPLLRRAPLDQGLACESFDPETGIVRTGAAFASCAGFLAFALTEFLSVLHHDI</sequence>
<dbReference type="SUPFAM" id="SSF48208">
    <property type="entry name" value="Six-hairpin glycosidases"/>
    <property type="match status" value="1"/>
</dbReference>
<evidence type="ECO:0008006" key="3">
    <source>
        <dbReference type="Google" id="ProtNLM"/>
    </source>
</evidence>
<protein>
    <recommendedName>
        <fullName evidence="3">Metal-independent alpha-mannosidase</fullName>
    </recommendedName>
</protein>
<dbReference type="GO" id="GO:0005975">
    <property type="term" value="P:carbohydrate metabolic process"/>
    <property type="evidence" value="ECO:0007669"/>
    <property type="project" value="InterPro"/>
</dbReference>
<reference evidence="1 2" key="1">
    <citation type="journal article" date="2020" name="Front. Microbiol.">
        <title>Single-cell genomics of novel Actinobacteria with the Wood-Ljungdahl pathway discovered in a serpentinizing system.</title>
        <authorList>
            <person name="Merino N."/>
            <person name="Kawai M."/>
            <person name="Boyd E.S."/>
            <person name="Colman D.R."/>
            <person name="McGlynn S.E."/>
            <person name="Nealson K.H."/>
            <person name="Kurokawa K."/>
            <person name="Hongoh Y."/>
        </authorList>
    </citation>
    <scope>NUCLEOTIDE SEQUENCE [LARGE SCALE GENOMIC DNA]</scope>
    <source>
        <strain evidence="1 2">S42</strain>
    </source>
</reference>
<dbReference type="SMART" id="SM01149">
    <property type="entry name" value="DUF1237"/>
    <property type="match status" value="1"/>
</dbReference>